<dbReference type="Pfam" id="PF05016">
    <property type="entry name" value="ParE_toxin"/>
    <property type="match status" value="1"/>
</dbReference>
<dbReference type="InterPro" id="IPR035093">
    <property type="entry name" value="RelE/ParE_toxin_dom_sf"/>
</dbReference>
<dbReference type="Proteomes" id="UP000488299">
    <property type="component" value="Unassembled WGS sequence"/>
</dbReference>
<proteinExistence type="predicted"/>
<accession>A0A7J5TZY4</accession>
<dbReference type="InterPro" id="IPR007712">
    <property type="entry name" value="RelE/ParE_toxin"/>
</dbReference>
<name>A0A7J5TZY4_9BACT</name>
<dbReference type="AlphaFoldDB" id="A0A7J5TZY4"/>
<comment type="caution">
    <text evidence="2">The sequence shown here is derived from an EMBL/GenBank/DDBJ whole genome shotgun (WGS) entry which is preliminary data.</text>
</comment>
<evidence type="ECO:0000313" key="3">
    <source>
        <dbReference type="Proteomes" id="UP000488299"/>
    </source>
</evidence>
<dbReference type="NCBIfam" id="TIGR02385">
    <property type="entry name" value="RelE_StbE"/>
    <property type="match status" value="1"/>
</dbReference>
<dbReference type="Gene3D" id="3.30.2310.20">
    <property type="entry name" value="RelE-like"/>
    <property type="match status" value="1"/>
</dbReference>
<gene>
    <name evidence="2" type="ORF">F5984_09110</name>
</gene>
<dbReference type="RefSeq" id="WP_152123968.1">
    <property type="nucleotide sequence ID" value="NZ_WELI01000003.1"/>
</dbReference>
<keyword evidence="1" id="KW-1277">Toxin-antitoxin system</keyword>
<sequence>MQYTIAWTENARDEIRAILDYMLDHWEDGVTNRLADEIQKVADQLSAFPYLGIQHERYSSLRLIRVKPYYRLLYTVVEEKKEVLILNVLDTRQQ</sequence>
<evidence type="ECO:0000256" key="1">
    <source>
        <dbReference type="ARBA" id="ARBA00022649"/>
    </source>
</evidence>
<evidence type="ECO:0000313" key="2">
    <source>
        <dbReference type="EMBL" id="KAB7730979.1"/>
    </source>
</evidence>
<organism evidence="2 3">
    <name type="scientific">Rudanella paleaurantiibacter</name>
    <dbReference type="NCBI Taxonomy" id="2614655"/>
    <lineage>
        <taxon>Bacteria</taxon>
        <taxon>Pseudomonadati</taxon>
        <taxon>Bacteroidota</taxon>
        <taxon>Cytophagia</taxon>
        <taxon>Cytophagales</taxon>
        <taxon>Cytophagaceae</taxon>
        <taxon>Rudanella</taxon>
    </lineage>
</organism>
<dbReference type="EMBL" id="WELI01000003">
    <property type="protein sequence ID" value="KAB7730979.1"/>
    <property type="molecule type" value="Genomic_DNA"/>
</dbReference>
<dbReference type="SUPFAM" id="SSF143011">
    <property type="entry name" value="RelE-like"/>
    <property type="match status" value="1"/>
</dbReference>
<keyword evidence="3" id="KW-1185">Reference proteome</keyword>
<protein>
    <submittedName>
        <fullName evidence="2">Type II toxin-antitoxin system mRNA interferase toxin, RelE/StbE family</fullName>
    </submittedName>
</protein>
<reference evidence="2 3" key="1">
    <citation type="submission" date="2019-10" db="EMBL/GenBank/DDBJ databases">
        <title>Rudanella paleaurantiibacter sp. nov., isolated from sludge.</title>
        <authorList>
            <person name="Xu S.Q."/>
        </authorList>
    </citation>
    <scope>NUCLEOTIDE SEQUENCE [LARGE SCALE GENOMIC DNA]</scope>
    <source>
        <strain evidence="2 3">HX-22-17</strain>
    </source>
</reference>